<dbReference type="CDD" id="cd22393">
    <property type="entry name" value="KH-I_KRR1_rpt1"/>
    <property type="match status" value="1"/>
</dbReference>
<evidence type="ECO:0000259" key="10">
    <source>
        <dbReference type="Pfam" id="PF17903"/>
    </source>
</evidence>
<protein>
    <recommendedName>
        <fullName evidence="8">KRR-R motif-containing protein 1</fullName>
    </recommendedName>
</protein>
<keyword evidence="4" id="KW-0698">rRNA processing</keyword>
<comment type="subcellular location">
    <subcellularLocation>
        <location evidence="1">Nucleus</location>
        <location evidence="1">Nucleolus</location>
    </subcellularLocation>
</comment>
<accession>A0AAW2CNF9</accession>
<organism evidence="11 12">
    <name type="scientific">Lithocarpus litseifolius</name>
    <dbReference type="NCBI Taxonomy" id="425828"/>
    <lineage>
        <taxon>Eukaryota</taxon>
        <taxon>Viridiplantae</taxon>
        <taxon>Streptophyta</taxon>
        <taxon>Embryophyta</taxon>
        <taxon>Tracheophyta</taxon>
        <taxon>Spermatophyta</taxon>
        <taxon>Magnoliopsida</taxon>
        <taxon>eudicotyledons</taxon>
        <taxon>Gunneridae</taxon>
        <taxon>Pentapetalae</taxon>
        <taxon>rosids</taxon>
        <taxon>fabids</taxon>
        <taxon>Fagales</taxon>
        <taxon>Fagaceae</taxon>
        <taxon>Lithocarpus</taxon>
    </lineage>
</organism>
<keyword evidence="12" id="KW-1185">Reference proteome</keyword>
<dbReference type="InterPro" id="IPR048550">
    <property type="entry name" value="KRR1-like_KH1_euk"/>
</dbReference>
<keyword evidence="3" id="KW-0690">Ribosome biogenesis</keyword>
<dbReference type="Pfam" id="PF17903">
    <property type="entry name" value="KH_KRR1_1st"/>
    <property type="match status" value="1"/>
</dbReference>
<comment type="caution">
    <text evidence="11">The sequence shown here is derived from an EMBL/GenBank/DDBJ whole genome shotgun (WGS) entry which is preliminary data.</text>
</comment>
<dbReference type="Proteomes" id="UP001459277">
    <property type="component" value="Unassembled WGS sequence"/>
</dbReference>
<dbReference type="GO" id="GO:0006364">
    <property type="term" value="P:rRNA processing"/>
    <property type="evidence" value="ECO:0007669"/>
    <property type="project" value="UniProtKB-KW"/>
</dbReference>
<evidence type="ECO:0000256" key="8">
    <source>
        <dbReference type="ARBA" id="ARBA00032993"/>
    </source>
</evidence>
<feature type="domain" description="KRR1 small subunit processome component first KH" evidence="10">
    <location>
        <begin position="25"/>
        <end position="90"/>
    </location>
</feature>
<dbReference type="InterPro" id="IPR041174">
    <property type="entry name" value="KRR1-like_KH1"/>
</dbReference>
<evidence type="ECO:0000313" key="12">
    <source>
        <dbReference type="Proteomes" id="UP001459277"/>
    </source>
</evidence>
<sequence length="122" mass="14265">MQHENNGDISQQPKIKHKAMHDKPKPWEKYLQEVWPTVKSAWKEYGISCDLNLVEGSMTISTTRKTRDPFVIIKARDHIKLLSRSFPVHQGQISTSFFTLIFMSIPYEISVAFQRVLHILLR</sequence>
<dbReference type="InterPro" id="IPR036612">
    <property type="entry name" value="KH_dom_type_1_sf"/>
</dbReference>
<dbReference type="EMBL" id="JAZDWU010000006">
    <property type="protein sequence ID" value="KAK9999563.1"/>
    <property type="molecule type" value="Genomic_DNA"/>
</dbReference>
<name>A0AAW2CNF9_9ROSI</name>
<dbReference type="GO" id="GO:0003723">
    <property type="term" value="F:RNA binding"/>
    <property type="evidence" value="ECO:0007669"/>
    <property type="project" value="UniProtKB-KW"/>
</dbReference>
<proteinExistence type="inferred from homology"/>
<dbReference type="PANTHER" id="PTHR12581">
    <property type="entry name" value="HIV-1 REV BINDING PROTEIN 2, 3"/>
    <property type="match status" value="1"/>
</dbReference>
<dbReference type="InterPro" id="IPR024166">
    <property type="entry name" value="rRNA_assembly_KRR1"/>
</dbReference>
<evidence type="ECO:0000256" key="6">
    <source>
        <dbReference type="ARBA" id="ARBA00023242"/>
    </source>
</evidence>
<dbReference type="AlphaFoldDB" id="A0AAW2CNF9"/>
<reference evidence="11 12" key="1">
    <citation type="submission" date="2024-01" db="EMBL/GenBank/DDBJ databases">
        <title>A telomere-to-telomere, gap-free genome of sweet tea (Lithocarpus litseifolius).</title>
        <authorList>
            <person name="Zhou J."/>
        </authorList>
    </citation>
    <scope>NUCLEOTIDE SEQUENCE [LARGE SCALE GENOMIC DNA]</scope>
    <source>
        <strain evidence="11">Zhou-2022a</strain>
        <tissue evidence="11">Leaf</tissue>
    </source>
</reference>
<evidence type="ECO:0000256" key="1">
    <source>
        <dbReference type="ARBA" id="ARBA00004604"/>
    </source>
</evidence>
<dbReference type="PANTHER" id="PTHR12581:SF0">
    <property type="entry name" value="KRR1 SMALL SUBUNIT PROCESSOME COMPONENT HOMOLOG"/>
    <property type="match status" value="1"/>
</dbReference>
<dbReference type="Gene3D" id="3.30.1370.10">
    <property type="entry name" value="K Homology domain, type 1"/>
    <property type="match status" value="1"/>
</dbReference>
<evidence type="ECO:0000256" key="2">
    <source>
        <dbReference type="ARBA" id="ARBA00009344"/>
    </source>
</evidence>
<comment type="similarity">
    <text evidence="2">Belongs to the KRR1 family.</text>
</comment>
<keyword evidence="6" id="KW-0539">Nucleus</keyword>
<evidence type="ECO:0000256" key="7">
    <source>
        <dbReference type="ARBA" id="ARBA00023274"/>
    </source>
</evidence>
<evidence type="ECO:0000256" key="5">
    <source>
        <dbReference type="ARBA" id="ARBA00022884"/>
    </source>
</evidence>
<evidence type="ECO:0000256" key="9">
    <source>
        <dbReference type="SAM" id="MobiDB-lite"/>
    </source>
</evidence>
<keyword evidence="5" id="KW-0694">RNA-binding</keyword>
<gene>
    <name evidence="11" type="ORF">SO802_019166</name>
</gene>
<evidence type="ECO:0000256" key="3">
    <source>
        <dbReference type="ARBA" id="ARBA00022517"/>
    </source>
</evidence>
<feature type="region of interest" description="Disordered" evidence="9">
    <location>
        <begin position="1"/>
        <end position="21"/>
    </location>
</feature>
<dbReference type="FunFam" id="3.30.1370.10:FF:000014">
    <property type="entry name" value="KRR1 small subunit processome component"/>
    <property type="match status" value="1"/>
</dbReference>
<evidence type="ECO:0000256" key="4">
    <source>
        <dbReference type="ARBA" id="ARBA00022552"/>
    </source>
</evidence>
<dbReference type="GO" id="GO:0032040">
    <property type="term" value="C:small-subunit processome"/>
    <property type="evidence" value="ECO:0007669"/>
    <property type="project" value="TreeGrafter"/>
</dbReference>
<keyword evidence="7" id="KW-0687">Ribonucleoprotein</keyword>
<evidence type="ECO:0000313" key="11">
    <source>
        <dbReference type="EMBL" id="KAK9999563.1"/>
    </source>
</evidence>